<proteinExistence type="predicted"/>
<name>A0A378J2M7_9GAMM</name>
<dbReference type="EMBL" id="UGOA01000001">
    <property type="protein sequence ID" value="STX42003.1"/>
    <property type="molecule type" value="Genomic_DNA"/>
</dbReference>
<reference evidence="1 2" key="1">
    <citation type="submission" date="2018-06" db="EMBL/GenBank/DDBJ databases">
        <authorList>
            <consortium name="Pathogen Informatics"/>
            <person name="Doyle S."/>
        </authorList>
    </citation>
    <scope>NUCLEOTIDE SEQUENCE [LARGE SCALE GENOMIC DNA]</scope>
    <source>
        <strain evidence="1 2">NCTC13292</strain>
    </source>
</reference>
<gene>
    <name evidence="1" type="ORF">NCTC13292_01310</name>
</gene>
<sequence length="341" mass="39298">MMSKKSTIFLGAGASFDAGYPLTSGLYDCLDNYFSTADATQKKEWERFKRYRSEADGRIGSILKSNNLELVLTLPDLLAASIEDYDLETERLIGDMESLQGAQEWSRRVTSKEHNELQEAKQIRDLCLRLFENFFNYLSFKDSANEPPNYYKKMLKRFDTVITTNWDSLCERTLFTSGQWSPYNGYGIEVTNVVTKTLSKKMIYKLHGSSGWRFDSESNDFFLEDLFKKYLIKEAPLERQSTSESEYIFITPSYLKQLDNHNLIKIWQKAYQAINTSLKLSIVGYSLPKADVAIRALLLAAIGKEIEVIDPCRDNQEKWDVFFGVGNYTFIPKSASRYFDG</sequence>
<dbReference type="RefSeq" id="WP_115221045.1">
    <property type="nucleotide sequence ID" value="NZ_UGOA01000001.1"/>
</dbReference>
<organism evidence="1 2">
    <name type="scientific">Legionella donaldsonii</name>
    <dbReference type="NCBI Taxonomy" id="45060"/>
    <lineage>
        <taxon>Bacteria</taxon>
        <taxon>Pseudomonadati</taxon>
        <taxon>Pseudomonadota</taxon>
        <taxon>Gammaproteobacteria</taxon>
        <taxon>Legionellales</taxon>
        <taxon>Legionellaceae</taxon>
        <taxon>Legionella</taxon>
    </lineage>
</organism>
<dbReference type="AlphaFoldDB" id="A0A378J2M7"/>
<keyword evidence="2" id="KW-1185">Reference proteome</keyword>
<protein>
    <submittedName>
        <fullName evidence="1">Uncharacterized protein</fullName>
    </submittedName>
</protein>
<accession>A0A378J2M7</accession>
<evidence type="ECO:0000313" key="2">
    <source>
        <dbReference type="Proteomes" id="UP000254677"/>
    </source>
</evidence>
<dbReference type="InterPro" id="IPR029035">
    <property type="entry name" value="DHS-like_NAD/FAD-binding_dom"/>
</dbReference>
<dbReference type="OrthoDB" id="9812283at2"/>
<evidence type="ECO:0000313" key="1">
    <source>
        <dbReference type="EMBL" id="STX42003.1"/>
    </source>
</evidence>
<dbReference type="Proteomes" id="UP000254677">
    <property type="component" value="Unassembled WGS sequence"/>
</dbReference>
<dbReference type="SUPFAM" id="SSF52467">
    <property type="entry name" value="DHS-like NAD/FAD-binding domain"/>
    <property type="match status" value="1"/>
</dbReference>
<dbReference type="Pfam" id="PF13289">
    <property type="entry name" value="SIR2_2"/>
    <property type="match status" value="1"/>
</dbReference>